<reference evidence="2 4" key="1">
    <citation type="journal article" date="2024" name="J Genomics">
        <title>Draft genome sequencing and assembly of Favolaschia claudopus CIRM-BRFM 2984 isolated from oak limbs.</title>
        <authorList>
            <person name="Navarro D."/>
            <person name="Drula E."/>
            <person name="Chaduli D."/>
            <person name="Cazenave R."/>
            <person name="Ahrendt S."/>
            <person name="Wang J."/>
            <person name="Lipzen A."/>
            <person name="Daum C."/>
            <person name="Barry K."/>
            <person name="Grigoriev I.V."/>
            <person name="Favel A."/>
            <person name="Rosso M.N."/>
            <person name="Martin F."/>
        </authorList>
    </citation>
    <scope>NUCLEOTIDE SEQUENCE [LARGE SCALE GENOMIC DNA]</scope>
    <source>
        <strain evidence="2 4">CIRM-BRFM 2984</strain>
    </source>
</reference>
<comment type="caution">
    <text evidence="2">The sequence shown here is derived from an EMBL/GenBank/DDBJ whole genome shotgun (WGS) entry which is preliminary data.</text>
</comment>
<gene>
    <name evidence="3" type="ORF">R3P38DRAFT_3221261</name>
    <name evidence="2" type="ORF">R3P38DRAFT_3237044</name>
</gene>
<accession>A0AAV9ZBQ6</accession>
<evidence type="ECO:0000256" key="1">
    <source>
        <dbReference type="SAM" id="MobiDB-lite"/>
    </source>
</evidence>
<evidence type="ECO:0000313" key="2">
    <source>
        <dbReference type="EMBL" id="KAK6977631.1"/>
    </source>
</evidence>
<evidence type="ECO:0000313" key="4">
    <source>
        <dbReference type="Proteomes" id="UP001362999"/>
    </source>
</evidence>
<evidence type="ECO:0008006" key="5">
    <source>
        <dbReference type="Google" id="ProtNLM"/>
    </source>
</evidence>
<feature type="region of interest" description="Disordered" evidence="1">
    <location>
        <begin position="84"/>
        <end position="111"/>
    </location>
</feature>
<name>A0AAV9ZBQ6_9AGAR</name>
<organism evidence="2 4">
    <name type="scientific">Favolaschia claudopus</name>
    <dbReference type="NCBI Taxonomy" id="2862362"/>
    <lineage>
        <taxon>Eukaryota</taxon>
        <taxon>Fungi</taxon>
        <taxon>Dikarya</taxon>
        <taxon>Basidiomycota</taxon>
        <taxon>Agaricomycotina</taxon>
        <taxon>Agaricomycetes</taxon>
        <taxon>Agaricomycetidae</taxon>
        <taxon>Agaricales</taxon>
        <taxon>Marasmiineae</taxon>
        <taxon>Mycenaceae</taxon>
        <taxon>Favolaschia</taxon>
    </lineage>
</organism>
<evidence type="ECO:0000313" key="3">
    <source>
        <dbReference type="EMBL" id="KAK6997111.1"/>
    </source>
</evidence>
<dbReference type="EMBL" id="JAWWNJ010000094">
    <property type="protein sequence ID" value="KAK6997111.1"/>
    <property type="molecule type" value="Genomic_DNA"/>
</dbReference>
<dbReference type="AlphaFoldDB" id="A0AAV9ZBQ6"/>
<keyword evidence="4" id="KW-1185">Reference proteome</keyword>
<proteinExistence type="predicted"/>
<protein>
    <recommendedName>
        <fullName evidence="5">F-box domain-containing protein</fullName>
    </recommendedName>
</protein>
<feature type="compositionally biased region" description="Acidic residues" evidence="1">
    <location>
        <begin position="86"/>
        <end position="97"/>
    </location>
</feature>
<dbReference type="EMBL" id="JAWWNJ010000167">
    <property type="protein sequence ID" value="KAK6977631.1"/>
    <property type="molecule type" value="Genomic_DNA"/>
</dbReference>
<sequence length="435" mass="47762">MDALPSPRISTTSNVGMDPPQWKMQIQNLLGDTSDDEKWMTIYTMTARQLFFVALECPVLFGMIRQFLEFVRLYDIEIESDKSMSDIEEDSSSEDMASESGSASDDVGGNNNESTEVSWYVQAAENKTGFSDLPPEIGLRVLQTIDYAGRCCFAKTSKYSAALVAEALRNSAVTLLAGFALVLEEIRLMQTATGAAITGLAVVVLARPEYVFPEMSRLEIVAPVSEGASVVDFLRLAAPYELTANREEDMSLVNVTQVWTLQLGYRSILVFESATHNPLDVILQSPLSCLHGAWTANGLWLAYPAITTTGSFTSTSQRFDVSSPLPTHRKMWELMRTFTRLGDVFYLQGLTFPHVCGVDPSCPATLRVSHDGSCLTSPFPKWTYTAAAHRVHSTCWTMGGTGCARGSLLHGSALRRRLSTDTIGALELVDLPPQH</sequence>
<dbReference type="Proteomes" id="UP001362999">
    <property type="component" value="Unassembled WGS sequence"/>
</dbReference>